<evidence type="ECO:0000256" key="5">
    <source>
        <dbReference type="ARBA" id="ARBA00023237"/>
    </source>
</evidence>
<evidence type="ECO:0000256" key="1">
    <source>
        <dbReference type="ARBA" id="ARBA00004442"/>
    </source>
</evidence>
<dbReference type="Gene3D" id="1.20.1600.10">
    <property type="entry name" value="Outer membrane efflux proteins (OEP)"/>
    <property type="match status" value="1"/>
</dbReference>
<reference evidence="7 8" key="1">
    <citation type="journal article" date="2018" name="Mar. Genomics">
        <title>Complete genome sequence of Marinifilaceae bacterium strain SPP2, isolated from the Antarctic marine sediment.</title>
        <authorList>
            <person name="Watanabe M."/>
            <person name="Kojima H."/>
            <person name="Fukui M."/>
        </authorList>
    </citation>
    <scope>NUCLEOTIDE SEQUENCE [LARGE SCALE GENOMIC DNA]</scope>
    <source>
        <strain evidence="7 8">SPP2</strain>
    </source>
</reference>
<feature type="coiled-coil region" evidence="6">
    <location>
        <begin position="319"/>
        <end position="346"/>
    </location>
</feature>
<dbReference type="InterPro" id="IPR051906">
    <property type="entry name" value="TolC-like"/>
</dbReference>
<proteinExistence type="predicted"/>
<keyword evidence="2" id="KW-1134">Transmembrane beta strand</keyword>
<evidence type="ECO:0000256" key="2">
    <source>
        <dbReference type="ARBA" id="ARBA00022452"/>
    </source>
</evidence>
<keyword evidence="5" id="KW-0998">Cell outer membrane</keyword>
<evidence type="ECO:0000256" key="4">
    <source>
        <dbReference type="ARBA" id="ARBA00023136"/>
    </source>
</evidence>
<dbReference type="PANTHER" id="PTHR30026">
    <property type="entry name" value="OUTER MEMBRANE PROTEIN TOLC"/>
    <property type="match status" value="1"/>
</dbReference>
<keyword evidence="8" id="KW-1185">Reference proteome</keyword>
<name>A0A1Y1CQG8_9BACT</name>
<dbReference type="RefSeq" id="WP_162845519.1">
    <property type="nucleotide sequence ID" value="NZ_AP018042.1"/>
</dbReference>
<dbReference type="GO" id="GO:0009279">
    <property type="term" value="C:cell outer membrane"/>
    <property type="evidence" value="ECO:0007669"/>
    <property type="project" value="UniProtKB-SubCell"/>
</dbReference>
<dbReference type="EMBL" id="AP018042">
    <property type="protein sequence ID" value="BAX82686.1"/>
    <property type="molecule type" value="Genomic_DNA"/>
</dbReference>
<reference evidence="8" key="2">
    <citation type="journal article" date="2020" name="Antonie Van Leeuwenhoek">
        <title>Labilibaculum antarcticum sp. nov., a novel facultative anaerobic, psychrotorelant bacterium isolated from marine sediment of Antarctica.</title>
        <authorList>
            <person name="Watanabe M."/>
            <person name="Kojima H."/>
            <person name="Fukui M."/>
        </authorList>
    </citation>
    <scope>NUCLEOTIDE SEQUENCE [LARGE SCALE GENOMIC DNA]</scope>
    <source>
        <strain evidence="8">SPP2</strain>
    </source>
</reference>
<dbReference type="SUPFAM" id="SSF56954">
    <property type="entry name" value="Outer membrane efflux proteins (OEP)"/>
    <property type="match status" value="1"/>
</dbReference>
<keyword evidence="4" id="KW-0472">Membrane</keyword>
<evidence type="ECO:0000313" key="7">
    <source>
        <dbReference type="EMBL" id="BAX82686.1"/>
    </source>
</evidence>
<gene>
    <name evidence="7" type="ORF">ALGA_4396</name>
</gene>
<dbReference type="GO" id="GO:1990281">
    <property type="term" value="C:efflux pump complex"/>
    <property type="evidence" value="ECO:0007669"/>
    <property type="project" value="TreeGrafter"/>
</dbReference>
<evidence type="ECO:0000256" key="3">
    <source>
        <dbReference type="ARBA" id="ARBA00022692"/>
    </source>
</evidence>
<keyword evidence="3" id="KW-0812">Transmembrane</keyword>
<dbReference type="GO" id="GO:0015288">
    <property type="term" value="F:porin activity"/>
    <property type="evidence" value="ECO:0007669"/>
    <property type="project" value="TreeGrafter"/>
</dbReference>
<organism evidence="7 8">
    <name type="scientific">Labilibaculum antarcticum</name>
    <dbReference type="NCBI Taxonomy" id="1717717"/>
    <lineage>
        <taxon>Bacteria</taxon>
        <taxon>Pseudomonadati</taxon>
        <taxon>Bacteroidota</taxon>
        <taxon>Bacteroidia</taxon>
        <taxon>Marinilabiliales</taxon>
        <taxon>Marinifilaceae</taxon>
        <taxon>Labilibaculum</taxon>
    </lineage>
</organism>
<dbReference type="Proteomes" id="UP000218267">
    <property type="component" value="Chromosome"/>
</dbReference>
<evidence type="ECO:0000256" key="6">
    <source>
        <dbReference type="SAM" id="Coils"/>
    </source>
</evidence>
<dbReference type="PANTHER" id="PTHR30026:SF20">
    <property type="entry name" value="OUTER MEMBRANE PROTEIN TOLC"/>
    <property type="match status" value="1"/>
</dbReference>
<keyword evidence="6" id="KW-0175">Coiled coil</keyword>
<dbReference type="GO" id="GO:0015562">
    <property type="term" value="F:efflux transmembrane transporter activity"/>
    <property type="evidence" value="ECO:0007669"/>
    <property type="project" value="InterPro"/>
</dbReference>
<accession>A0A1Y1CQG8</accession>
<sequence length="411" mass="47237">MRYSILLITALLVFSETVRSQTITKELQDYINFAIANNPELKVMDLKYQQALEIVPQAKALPDPSFSAGVFIQPIETRIGAQKAKLSLSQMFPWFGTLGAKEQQASLQAHAQYLNYLDAKSKLEMNVRLSYLDLILMDRKIFFTQKRVEVLSLLEKQSLSQFENNQSSMVNVLYVQMLKEELISKLGLFQDKKQTLQSTFNKLLNRNLITAVDLPTDDSFLAQAISFDTDFSFDNHTRIDSWETMKEASSFGEKVAKLNGMPKFGIGLDYAIIAERTDMDVANNGNDALMPMITMSIPLFRKKYKSAVKVNQLKQVQFEQLKIEELNRLELEKQKATEEYATGTREIKVYENLLAKARQSFEILTSNYETSSGKYEEVLNMQQKIWIYEQKQIEAQVMIQKSIAKFQYLGM</sequence>
<dbReference type="AlphaFoldDB" id="A0A1Y1CQG8"/>
<comment type="subcellular location">
    <subcellularLocation>
        <location evidence="1">Cell outer membrane</location>
    </subcellularLocation>
</comment>
<protein>
    <submittedName>
        <fullName evidence="7">Transporter</fullName>
    </submittedName>
</protein>
<evidence type="ECO:0000313" key="8">
    <source>
        <dbReference type="Proteomes" id="UP000218267"/>
    </source>
</evidence>
<dbReference type="KEGG" id="mbas:ALGA_4396"/>